<dbReference type="PATRIC" id="fig|45076.6.peg.2069"/>
<dbReference type="GO" id="GO:0005576">
    <property type="term" value="C:extracellular region"/>
    <property type="evidence" value="ECO:0007669"/>
    <property type="project" value="UniProtKB-SubCell"/>
</dbReference>
<gene>
    <name evidence="8" type="primary">flgL</name>
    <name evidence="8" type="ORF">Lwor_1897</name>
</gene>
<feature type="domain" description="Flagellin N-terminal" evidence="6">
    <location>
        <begin position="3"/>
        <end position="138"/>
    </location>
</feature>
<dbReference type="PANTHER" id="PTHR42792:SF1">
    <property type="entry name" value="FLAGELLAR HOOK-ASSOCIATED PROTEIN 3"/>
    <property type="match status" value="1"/>
</dbReference>
<evidence type="ECO:0000259" key="6">
    <source>
        <dbReference type="Pfam" id="PF00669"/>
    </source>
</evidence>
<keyword evidence="4" id="KW-0964">Secreted</keyword>
<evidence type="ECO:0000313" key="9">
    <source>
        <dbReference type="Proteomes" id="UP000054662"/>
    </source>
</evidence>
<feature type="domain" description="Flagellin C-terminal" evidence="7">
    <location>
        <begin position="329"/>
        <end position="411"/>
    </location>
</feature>
<organism evidence="8 9">
    <name type="scientific">Legionella worsleiensis</name>
    <dbReference type="NCBI Taxonomy" id="45076"/>
    <lineage>
        <taxon>Bacteria</taxon>
        <taxon>Pseudomonadati</taxon>
        <taxon>Pseudomonadota</taxon>
        <taxon>Gammaproteobacteria</taxon>
        <taxon>Legionellales</taxon>
        <taxon>Legionellaceae</taxon>
        <taxon>Legionella</taxon>
    </lineage>
</organism>
<dbReference type="SUPFAM" id="SSF64518">
    <property type="entry name" value="Phase 1 flagellin"/>
    <property type="match status" value="1"/>
</dbReference>
<keyword evidence="8" id="KW-0969">Cilium</keyword>
<keyword evidence="9" id="KW-1185">Reference proteome</keyword>
<evidence type="ECO:0000256" key="3">
    <source>
        <dbReference type="ARBA" id="ARBA00005709"/>
    </source>
</evidence>
<dbReference type="STRING" id="45076.Lwor_1897"/>
<dbReference type="Proteomes" id="UP000054662">
    <property type="component" value="Unassembled WGS sequence"/>
</dbReference>
<keyword evidence="5" id="KW-0975">Bacterial flagellum</keyword>
<dbReference type="InterPro" id="IPR001029">
    <property type="entry name" value="Flagellin_N"/>
</dbReference>
<comment type="subcellular location">
    <subcellularLocation>
        <location evidence="1">Bacterial flagellum</location>
    </subcellularLocation>
    <subcellularLocation>
        <location evidence="2">Secreted</location>
    </subcellularLocation>
</comment>
<comment type="caution">
    <text evidence="8">The sequence shown here is derived from an EMBL/GenBank/DDBJ whole genome shotgun (WGS) entry which is preliminary data.</text>
</comment>
<sequence length="411" mass="44283">MRISTNQMYQTGLNNLLDLQTRVLKLQGQQSSGLKVQSPSDDPVASAQIELMNYRIGATELLQRNRQAAESALSLEEGVLSDSINTLNRLREIQIQAGNDALAEDDRKALAVEAKNLLGQLQDFANSKDANGNFMFSGGKSFVQAISLNTSGQYVYNGDSTQRFQAVTQSLQVAVNDTADNLFMRIPNGNGSFTVSQTATPNTGTGVVTTGAVIDPLAYVPDDYTMSFALNTQGDLVAMVSGAASGDVIPPTGLPDDAPLYQEGSVISFNGIELMITGAPVAGDAFTISPAENESIFSTVQRMITNLNKPYKTPVDKAATKTENNQLLAQIDKAFSRISEVQADLGARLNQLESADNANKTLIDTSEAALKLLREIDPIEVATQFNIQVLNLQIAQQSFVRIQGLTLFNYL</sequence>
<comment type="similarity">
    <text evidence="3">Belongs to the bacterial flagellin family.</text>
</comment>
<dbReference type="InterPro" id="IPR046358">
    <property type="entry name" value="Flagellin_C"/>
</dbReference>
<dbReference type="GO" id="GO:0005198">
    <property type="term" value="F:structural molecule activity"/>
    <property type="evidence" value="ECO:0007669"/>
    <property type="project" value="InterPro"/>
</dbReference>
<protein>
    <submittedName>
        <fullName evidence="8">Flagellar hook-associated protein FlgL</fullName>
    </submittedName>
</protein>
<dbReference type="PANTHER" id="PTHR42792">
    <property type="entry name" value="FLAGELLIN"/>
    <property type="match status" value="1"/>
</dbReference>
<evidence type="ECO:0000256" key="5">
    <source>
        <dbReference type="ARBA" id="ARBA00023143"/>
    </source>
</evidence>
<dbReference type="Gene3D" id="1.20.1330.10">
    <property type="entry name" value="f41 fragment of flagellin, N-terminal domain"/>
    <property type="match status" value="2"/>
</dbReference>
<dbReference type="RefSeq" id="WP_058493677.1">
    <property type="nucleotide sequence ID" value="NZ_CBCRUR010000003.1"/>
</dbReference>
<keyword evidence="8" id="KW-0966">Cell projection</keyword>
<dbReference type="EMBL" id="LNZC01000027">
    <property type="protein sequence ID" value="KTD76672.1"/>
    <property type="molecule type" value="Genomic_DNA"/>
</dbReference>
<dbReference type="Pfam" id="PF00669">
    <property type="entry name" value="Flagellin_N"/>
    <property type="match status" value="1"/>
</dbReference>
<evidence type="ECO:0000256" key="1">
    <source>
        <dbReference type="ARBA" id="ARBA00004365"/>
    </source>
</evidence>
<keyword evidence="8" id="KW-0282">Flagellum</keyword>
<dbReference type="Pfam" id="PF00700">
    <property type="entry name" value="Flagellin_C"/>
    <property type="match status" value="1"/>
</dbReference>
<proteinExistence type="inferred from homology"/>
<dbReference type="GO" id="GO:0071973">
    <property type="term" value="P:bacterial-type flagellum-dependent cell motility"/>
    <property type="evidence" value="ECO:0007669"/>
    <property type="project" value="InterPro"/>
</dbReference>
<dbReference type="OrthoDB" id="9768249at2"/>
<reference evidence="8 9" key="1">
    <citation type="submission" date="2015-11" db="EMBL/GenBank/DDBJ databases">
        <title>Genomic analysis of 38 Legionella species identifies large and diverse effector repertoires.</title>
        <authorList>
            <person name="Burstein D."/>
            <person name="Amaro F."/>
            <person name="Zusman T."/>
            <person name="Lifshitz Z."/>
            <person name="Cohen O."/>
            <person name="Gilbert J.A."/>
            <person name="Pupko T."/>
            <person name="Shuman H.A."/>
            <person name="Segal G."/>
        </authorList>
    </citation>
    <scope>NUCLEOTIDE SEQUENCE [LARGE SCALE GENOMIC DNA]</scope>
    <source>
        <strain evidence="8 9">ATCC 49508</strain>
    </source>
</reference>
<accession>A0A0W1A634</accession>
<name>A0A0W1A634_9GAMM</name>
<evidence type="ECO:0000313" key="8">
    <source>
        <dbReference type="EMBL" id="KTD76672.1"/>
    </source>
</evidence>
<evidence type="ECO:0000259" key="7">
    <source>
        <dbReference type="Pfam" id="PF00700"/>
    </source>
</evidence>
<evidence type="ECO:0000256" key="4">
    <source>
        <dbReference type="ARBA" id="ARBA00022525"/>
    </source>
</evidence>
<dbReference type="InterPro" id="IPR001492">
    <property type="entry name" value="Flagellin"/>
</dbReference>
<dbReference type="InterPro" id="IPR013384">
    <property type="entry name" value="Flagell_FlgL"/>
</dbReference>
<evidence type="ECO:0000256" key="2">
    <source>
        <dbReference type="ARBA" id="ARBA00004613"/>
    </source>
</evidence>
<dbReference type="NCBIfam" id="TIGR02550">
    <property type="entry name" value="flagell_flgL"/>
    <property type="match status" value="1"/>
</dbReference>
<dbReference type="GO" id="GO:0009424">
    <property type="term" value="C:bacterial-type flagellum hook"/>
    <property type="evidence" value="ECO:0007669"/>
    <property type="project" value="InterPro"/>
</dbReference>
<dbReference type="AlphaFoldDB" id="A0A0W1A634"/>